<proteinExistence type="predicted"/>
<dbReference type="SMART" id="SM00256">
    <property type="entry name" value="FBOX"/>
    <property type="match status" value="1"/>
</dbReference>
<dbReference type="Proteomes" id="UP001415857">
    <property type="component" value="Unassembled WGS sequence"/>
</dbReference>
<keyword evidence="3" id="KW-1185">Reference proteome</keyword>
<dbReference type="PROSITE" id="PS50181">
    <property type="entry name" value="FBOX"/>
    <property type="match status" value="1"/>
</dbReference>
<comment type="caution">
    <text evidence="2">The sequence shown here is derived from an EMBL/GenBank/DDBJ whole genome shotgun (WGS) entry which is preliminary data.</text>
</comment>
<dbReference type="EMBL" id="JBBPBK010000005">
    <property type="protein sequence ID" value="KAK9285977.1"/>
    <property type="molecule type" value="Genomic_DNA"/>
</dbReference>
<reference evidence="2 3" key="1">
    <citation type="journal article" date="2024" name="Plant J.">
        <title>Genome sequences and population genomics reveal climatic adaptation and genomic divergence between two closely related sweetgum species.</title>
        <authorList>
            <person name="Xu W.Q."/>
            <person name="Ren C.Q."/>
            <person name="Zhang X.Y."/>
            <person name="Comes H.P."/>
            <person name="Liu X.H."/>
            <person name="Li Y.G."/>
            <person name="Kettle C.J."/>
            <person name="Jalonen R."/>
            <person name="Gaisberger H."/>
            <person name="Ma Y.Z."/>
            <person name="Qiu Y.X."/>
        </authorList>
    </citation>
    <scope>NUCLEOTIDE SEQUENCE [LARGE SCALE GENOMIC DNA]</scope>
    <source>
        <strain evidence="2">Hangzhou</strain>
    </source>
</reference>
<dbReference type="InterPro" id="IPR036047">
    <property type="entry name" value="F-box-like_dom_sf"/>
</dbReference>
<dbReference type="CDD" id="cd22157">
    <property type="entry name" value="F-box_AtFBW1-like"/>
    <property type="match status" value="1"/>
</dbReference>
<evidence type="ECO:0000259" key="1">
    <source>
        <dbReference type="PROSITE" id="PS50181"/>
    </source>
</evidence>
<dbReference type="InterPro" id="IPR017451">
    <property type="entry name" value="F-box-assoc_interact_dom"/>
</dbReference>
<dbReference type="InterPro" id="IPR001810">
    <property type="entry name" value="F-box_dom"/>
</dbReference>
<dbReference type="InterPro" id="IPR006527">
    <property type="entry name" value="F-box-assoc_dom_typ1"/>
</dbReference>
<accession>A0AAP0S273</accession>
<dbReference type="NCBIfam" id="TIGR01640">
    <property type="entry name" value="F_box_assoc_1"/>
    <property type="match status" value="1"/>
</dbReference>
<dbReference type="Pfam" id="PF07734">
    <property type="entry name" value="FBA_1"/>
    <property type="match status" value="1"/>
</dbReference>
<gene>
    <name evidence="2" type="ORF">L1049_025179</name>
</gene>
<feature type="domain" description="F-box" evidence="1">
    <location>
        <begin position="2"/>
        <end position="47"/>
    </location>
</feature>
<dbReference type="PANTHER" id="PTHR31672">
    <property type="entry name" value="BNACNNG10540D PROTEIN"/>
    <property type="match status" value="1"/>
</dbReference>
<evidence type="ECO:0000313" key="3">
    <source>
        <dbReference type="Proteomes" id="UP001415857"/>
    </source>
</evidence>
<name>A0AAP0S273_LIQFO</name>
<dbReference type="AlphaFoldDB" id="A0AAP0S273"/>
<dbReference type="Gene3D" id="1.20.1280.50">
    <property type="match status" value="1"/>
</dbReference>
<dbReference type="PANTHER" id="PTHR31672:SF10">
    <property type="entry name" value="F-BOX DOMAIN-CONTAINING PROTEIN"/>
    <property type="match status" value="1"/>
</dbReference>
<organism evidence="2 3">
    <name type="scientific">Liquidambar formosana</name>
    <name type="common">Formosan gum</name>
    <dbReference type="NCBI Taxonomy" id="63359"/>
    <lineage>
        <taxon>Eukaryota</taxon>
        <taxon>Viridiplantae</taxon>
        <taxon>Streptophyta</taxon>
        <taxon>Embryophyta</taxon>
        <taxon>Tracheophyta</taxon>
        <taxon>Spermatophyta</taxon>
        <taxon>Magnoliopsida</taxon>
        <taxon>eudicotyledons</taxon>
        <taxon>Gunneridae</taxon>
        <taxon>Pentapetalae</taxon>
        <taxon>Saxifragales</taxon>
        <taxon>Altingiaceae</taxon>
        <taxon>Liquidambar</taxon>
    </lineage>
</organism>
<dbReference type="InterPro" id="IPR050796">
    <property type="entry name" value="SCF_F-box_component"/>
</dbReference>
<sequence length="363" mass="41827">MATTWCDMPGDILISILSRLPVKSLVRFRCVCKSWHALFSDPNFMDIHLNQTCANNKEGYVLIHHQERDEDKLSIHCDETFVEHTVLELPFNRSYRSFAVEGYCRGLLCLSCPLILPSPIYLWNPAIRKLKALPCSLSPFFKMYIAFGFVPQINDYRVLKFRYDVSSYGLGLKVPSEVEIYSLSTNSWKVIQNVVPYMIRSCCCPQDSVVNGVVHWVARMTMVHNTSLFILSFDMDREVFGEIKLPECSREDIVLEKAAMVDSLSLFVCSQVGDKKRLVVWVMKEYGVAESWIKQFTFDWPVYLLSPFLGFMKNGEVVLRDRNGELVLCDPRAQQVKKIQIRGVGYIDIFYYVESLVLLNEGN</sequence>
<protein>
    <recommendedName>
        <fullName evidence="1">F-box domain-containing protein</fullName>
    </recommendedName>
</protein>
<dbReference type="SUPFAM" id="SSF81383">
    <property type="entry name" value="F-box domain"/>
    <property type="match status" value="1"/>
</dbReference>
<dbReference type="Pfam" id="PF00646">
    <property type="entry name" value="F-box"/>
    <property type="match status" value="1"/>
</dbReference>
<evidence type="ECO:0000313" key="2">
    <source>
        <dbReference type="EMBL" id="KAK9285977.1"/>
    </source>
</evidence>